<dbReference type="HAMAP" id="MF_01390">
    <property type="entry name" value="MatK"/>
    <property type="match status" value="1"/>
</dbReference>
<evidence type="ECO:0000256" key="6">
    <source>
        <dbReference type="HAMAP-Rule" id="MF_01390"/>
    </source>
</evidence>
<accession>A0A0S3QP24</accession>
<dbReference type="GeneID" id="26522861"/>
<geneLocation type="chloroplast" evidence="10"/>
<evidence type="ECO:0000259" key="8">
    <source>
        <dbReference type="Pfam" id="PF01348"/>
    </source>
</evidence>
<protein>
    <recommendedName>
        <fullName evidence="6">Maturase K</fullName>
    </recommendedName>
    <alternativeName>
        <fullName evidence="6">Intron maturase</fullName>
    </alternativeName>
</protein>
<comment type="subcellular location">
    <subcellularLocation>
        <location evidence="6">Plastid</location>
        <location evidence="6">Chloroplast</location>
    </subcellularLocation>
</comment>
<feature type="domain" description="Maturase MatK N-terminal" evidence="9">
    <location>
        <begin position="7"/>
        <end position="327"/>
    </location>
</feature>
<dbReference type="InterPro" id="IPR024942">
    <property type="entry name" value="Maturase_MatK_N"/>
</dbReference>
<organism evidence="10">
    <name type="scientific">Takakia lepidozioides</name>
    <name type="common">Moss</name>
    <dbReference type="NCBI Taxonomy" id="37425"/>
    <lineage>
        <taxon>Eukaryota</taxon>
        <taxon>Viridiplantae</taxon>
        <taxon>Streptophyta</taxon>
        <taxon>Embryophyta</taxon>
        <taxon>Bryophyta</taxon>
        <taxon>Takakiophytina</taxon>
        <taxon>Takakiopsida</taxon>
        <taxon>Takakiales</taxon>
        <taxon>Takakiaceae</taxon>
        <taxon>Takakia</taxon>
    </lineage>
</organism>
<dbReference type="GO" id="GO:0009507">
    <property type="term" value="C:chloroplast"/>
    <property type="evidence" value="ECO:0007669"/>
    <property type="project" value="UniProtKB-SubCell"/>
</dbReference>
<dbReference type="RefSeq" id="YP_009193410.1">
    <property type="nucleotide sequence ID" value="NC_028738.1"/>
</dbReference>
<comment type="function">
    <text evidence="6 7">Usually encoded in the trnK tRNA gene intron. Probably assists in splicing its own and other chloroplast group II introns.</text>
</comment>
<dbReference type="AlphaFoldDB" id="A0A0S3QP24"/>
<dbReference type="InterPro" id="IPR002866">
    <property type="entry name" value="Maturase_MatK"/>
</dbReference>
<evidence type="ECO:0000256" key="1">
    <source>
        <dbReference type="ARBA" id="ARBA00006621"/>
    </source>
</evidence>
<dbReference type="PANTHER" id="PTHR34811">
    <property type="entry name" value="MATURASE K"/>
    <property type="match status" value="1"/>
</dbReference>
<sequence length="504" mass="61088">MEKLRRTKKNFLWQQRFLYPLPFQDDPYAIAYNRFSNEIDSKKIENSNLNEKFSFLTLKRLIHRIHQKKSLQFLLKNCNINFDADCNSNFYSRAIREGVTMVLEIVFSVQSKPFMREKTEWTSYQSIHSVFPFMEDQFSHSNRIFDMKIPYFLHPELIIRIARRRIQDASFLHPLRFILYKKKNFIIIDTQISFPPKEMTRLSQISWNSYIYEFEYLFVSLWKDFSPFQMLSHPVLLDQINCIKKIRHVIKPSWITLQKFLLCKRILTFRYVRYENNSILSIQSTDYLAEKWKIYFFKIWQYRFHFLFESRRIRIKRLSKNCFPFLGYTFGVRKKITMVQTKMLEDLPITSFVNKQLCSIAPILPLIGSLAREKFCDTLGHPISKLARTTSTDDEIFNRFDKIWKNLYYYYSGCMSRSNLYQVRYILRFSCAKTLACKHKSTIRFVWKKYGLEFFAKTSLLEKRELIFLNLSKMYPLTKKFWYLDIIQINSLVNSLRKEKEKEK</sequence>
<evidence type="ECO:0000256" key="2">
    <source>
        <dbReference type="ARBA" id="ARBA00022640"/>
    </source>
</evidence>
<reference evidence="10" key="1">
    <citation type="submission" date="2015-01" db="EMBL/GenBank/DDBJ databases">
        <title>The complete chloroplast genome sequences of an enigmatic moss, Takakia lepidozioides (Takakiopsida, Bryophyta).</title>
        <authorList>
            <person name="Sadamitsu A."/>
            <person name="Shimamura M."/>
            <person name="Yamaguchi T."/>
            <person name="Deguchi H."/>
        </authorList>
    </citation>
    <scope>NUCLEOTIDE SEQUENCE</scope>
</reference>
<keyword evidence="5 6" id="KW-0694">RNA-binding</keyword>
<evidence type="ECO:0000259" key="9">
    <source>
        <dbReference type="Pfam" id="PF01824"/>
    </source>
</evidence>
<evidence type="ECO:0000256" key="3">
    <source>
        <dbReference type="ARBA" id="ARBA00022664"/>
    </source>
</evidence>
<dbReference type="InterPro" id="IPR024937">
    <property type="entry name" value="Domain_X"/>
</dbReference>
<keyword evidence="7 10" id="KW-0150">Chloroplast</keyword>
<dbReference type="PANTHER" id="PTHR34811:SF1">
    <property type="entry name" value="MATURASE K"/>
    <property type="match status" value="1"/>
</dbReference>
<gene>
    <name evidence="6 10" type="primary">matK</name>
</gene>
<name>A0A0S3QP24_TAKLE</name>
<keyword evidence="2 7" id="KW-0934">Plastid</keyword>
<feature type="domain" description="Domain X" evidence="8">
    <location>
        <begin position="355"/>
        <end position="464"/>
    </location>
</feature>
<dbReference type="GO" id="GO:0008033">
    <property type="term" value="P:tRNA processing"/>
    <property type="evidence" value="ECO:0007669"/>
    <property type="project" value="UniProtKB-KW"/>
</dbReference>
<dbReference type="EMBL" id="AP014702">
    <property type="protein sequence ID" value="BAT70092.1"/>
    <property type="molecule type" value="Genomic_DNA"/>
</dbReference>
<proteinExistence type="inferred from homology"/>
<dbReference type="GO" id="GO:0003723">
    <property type="term" value="F:RNA binding"/>
    <property type="evidence" value="ECO:0007669"/>
    <property type="project" value="UniProtKB-KW"/>
</dbReference>
<dbReference type="GO" id="GO:0008380">
    <property type="term" value="P:RNA splicing"/>
    <property type="evidence" value="ECO:0007669"/>
    <property type="project" value="UniProtKB-UniRule"/>
</dbReference>
<evidence type="ECO:0000313" key="10">
    <source>
        <dbReference type="EMBL" id="BAT70092.1"/>
    </source>
</evidence>
<evidence type="ECO:0000256" key="5">
    <source>
        <dbReference type="ARBA" id="ARBA00022884"/>
    </source>
</evidence>
<keyword evidence="4 6" id="KW-0819">tRNA processing</keyword>
<dbReference type="Pfam" id="PF01824">
    <property type="entry name" value="MatK_N"/>
    <property type="match status" value="1"/>
</dbReference>
<dbReference type="Pfam" id="PF01348">
    <property type="entry name" value="Intron_maturas2"/>
    <property type="match status" value="1"/>
</dbReference>
<dbReference type="GO" id="GO:0006397">
    <property type="term" value="P:mRNA processing"/>
    <property type="evidence" value="ECO:0007669"/>
    <property type="project" value="UniProtKB-KW"/>
</dbReference>
<evidence type="ECO:0000256" key="7">
    <source>
        <dbReference type="RuleBase" id="RU004226"/>
    </source>
</evidence>
<evidence type="ECO:0000256" key="4">
    <source>
        <dbReference type="ARBA" id="ARBA00022694"/>
    </source>
</evidence>
<comment type="similarity">
    <text evidence="1 6">Belongs to the intron maturase 2 family. MatK subfamily.</text>
</comment>
<keyword evidence="3 6" id="KW-0507">mRNA processing</keyword>